<gene>
    <name evidence="2" type="ORF">HKD39_06770</name>
</gene>
<dbReference type="SMART" id="SM00530">
    <property type="entry name" value="HTH_XRE"/>
    <property type="match status" value="1"/>
</dbReference>
<dbReference type="AlphaFoldDB" id="A0A849A702"/>
<proteinExistence type="predicted"/>
<dbReference type="Proteomes" id="UP000562984">
    <property type="component" value="Unassembled WGS sequence"/>
</dbReference>
<sequence>MLTRLEQIERIESRGDLAAMLQRLRGESPRAGRATKLAVDKLASGTGIPRSTLYTYLNGQSLPSLEALAVLGTTLGASPAEQKALARAWNRLTGSPAAASRDGKTLTELTTPQLDEETAALLGPDDSLRTVGVSETFLVGADRMIRSARVFETYQAQQDGADGIYGVVWPDPEYVASRIRFTDIVNFRFEFIEHPAADTIVVWRKVFGRALAAGELTALNYAVDYTDSYRQAGDPAGAAAPISSTDNVEGQGRSFRHSPTHYELIVQFSPSVRPAKVWRVYASQPSAPALTRELVQLNDFGAAELALRNMPAGSHGLEWEW</sequence>
<dbReference type="Pfam" id="PF13560">
    <property type="entry name" value="HTH_31"/>
    <property type="match status" value="1"/>
</dbReference>
<dbReference type="SUPFAM" id="SSF47413">
    <property type="entry name" value="lambda repressor-like DNA-binding domains"/>
    <property type="match status" value="1"/>
</dbReference>
<organism evidence="2 3">
    <name type="scientific">Nakamurella aerolata</name>
    <dbReference type="NCBI Taxonomy" id="1656892"/>
    <lineage>
        <taxon>Bacteria</taxon>
        <taxon>Bacillati</taxon>
        <taxon>Actinomycetota</taxon>
        <taxon>Actinomycetes</taxon>
        <taxon>Nakamurellales</taxon>
        <taxon>Nakamurellaceae</taxon>
        <taxon>Nakamurella</taxon>
    </lineage>
</organism>
<accession>A0A849A702</accession>
<dbReference type="EMBL" id="JABEND010000003">
    <property type="protein sequence ID" value="NNG35416.1"/>
    <property type="molecule type" value="Genomic_DNA"/>
</dbReference>
<dbReference type="GO" id="GO:0003677">
    <property type="term" value="F:DNA binding"/>
    <property type="evidence" value="ECO:0007669"/>
    <property type="project" value="InterPro"/>
</dbReference>
<dbReference type="InterPro" id="IPR010982">
    <property type="entry name" value="Lambda_DNA-bd_dom_sf"/>
</dbReference>
<evidence type="ECO:0000313" key="2">
    <source>
        <dbReference type="EMBL" id="NNG35416.1"/>
    </source>
</evidence>
<comment type="caution">
    <text evidence="2">The sequence shown here is derived from an EMBL/GenBank/DDBJ whole genome shotgun (WGS) entry which is preliminary data.</text>
</comment>
<protein>
    <submittedName>
        <fullName evidence="2">Helix-turn-helix transcriptional regulator</fullName>
    </submittedName>
</protein>
<dbReference type="CDD" id="cd00093">
    <property type="entry name" value="HTH_XRE"/>
    <property type="match status" value="1"/>
</dbReference>
<evidence type="ECO:0000259" key="1">
    <source>
        <dbReference type="PROSITE" id="PS50943"/>
    </source>
</evidence>
<keyword evidence="3" id="KW-1185">Reference proteome</keyword>
<evidence type="ECO:0000313" key="3">
    <source>
        <dbReference type="Proteomes" id="UP000562984"/>
    </source>
</evidence>
<reference evidence="2 3" key="1">
    <citation type="submission" date="2020-05" db="EMBL/GenBank/DDBJ databases">
        <title>Nakamurella sp. DB0629 isolated from air conditioner.</title>
        <authorList>
            <person name="Kim D.H."/>
            <person name="Kim D.-U."/>
        </authorList>
    </citation>
    <scope>NUCLEOTIDE SEQUENCE [LARGE SCALE GENOMIC DNA]</scope>
    <source>
        <strain evidence="2 3">DB0629</strain>
    </source>
</reference>
<name>A0A849A702_9ACTN</name>
<feature type="domain" description="HTH cro/C1-type" evidence="1">
    <location>
        <begin position="42"/>
        <end position="82"/>
    </location>
</feature>
<dbReference type="RefSeq" id="WP_171199111.1">
    <property type="nucleotide sequence ID" value="NZ_JABEND010000003.1"/>
</dbReference>
<dbReference type="PROSITE" id="PS50943">
    <property type="entry name" value="HTH_CROC1"/>
    <property type="match status" value="1"/>
</dbReference>
<dbReference type="InterPro" id="IPR001387">
    <property type="entry name" value="Cro/C1-type_HTH"/>
</dbReference>